<gene>
    <name evidence="3" type="ORF">EDC14_102767</name>
</gene>
<dbReference type="Pfam" id="PF03968">
    <property type="entry name" value="LptD_N"/>
    <property type="match status" value="2"/>
</dbReference>
<evidence type="ECO:0000259" key="2">
    <source>
        <dbReference type="Pfam" id="PF03968"/>
    </source>
</evidence>
<protein>
    <submittedName>
        <fullName evidence="3">OstA-like protein</fullName>
    </submittedName>
</protein>
<sequence>MKKGLFYLALFGLTLGLSWAESERVRITGLNIRGDAQRKITYISGNARIVQNKTVITAQSATIDMDRKKAILEGGVMLGEAEFAIAAARLEYDMRQKVGIFQKEVRLDYKPIKNPAGKFDSEPFRLFCQELYLETNHKNFSAMRQIRFEHTSFTGSADRFEYEDKRQEVHLLGKARLNRPPQNKAGQNQEPFQLQSEQIILMTKTKNFSTSGSAVLEQNEFRGTAERIVYHDATQEIQFQEQVSFDRLGKAGASAQTSKEPFQLTCDQLNLASNTKNFTAMGAARLVQSDFVGTSAQMTYLDNRQELTLSEKVHLSRVVKAGSKSKNKEPFELESATLVLSVNNKNFIAFGEASLKHPDFQGTADQIEYDDERQLLRMVGHASLKRPEGEIIQGEQVTINLDDKSFIVNNKVNLSFDVKEEETKK</sequence>
<dbReference type="PANTHER" id="PTHR36504:SF1">
    <property type="entry name" value="LIPOPOLYSACCHARIDE EXPORT SYSTEM PROTEIN LPTA"/>
    <property type="match status" value="1"/>
</dbReference>
<dbReference type="InterPro" id="IPR005653">
    <property type="entry name" value="OstA-like_N"/>
</dbReference>
<evidence type="ECO:0000256" key="1">
    <source>
        <dbReference type="ARBA" id="ARBA00022729"/>
    </source>
</evidence>
<dbReference type="GO" id="GO:0030288">
    <property type="term" value="C:outer membrane-bounded periplasmic space"/>
    <property type="evidence" value="ECO:0007669"/>
    <property type="project" value="TreeGrafter"/>
</dbReference>
<name>A0A4R1R965_HYDET</name>
<dbReference type="Proteomes" id="UP000295008">
    <property type="component" value="Unassembled WGS sequence"/>
</dbReference>
<keyword evidence="1" id="KW-0732">Signal</keyword>
<dbReference type="AlphaFoldDB" id="A0A4R1R965"/>
<reference evidence="3 4" key="1">
    <citation type="submission" date="2019-03" db="EMBL/GenBank/DDBJ databases">
        <title>Genomic Encyclopedia of Type Strains, Phase IV (KMG-IV): sequencing the most valuable type-strain genomes for metagenomic binning, comparative biology and taxonomic classification.</title>
        <authorList>
            <person name="Goeker M."/>
        </authorList>
    </citation>
    <scope>NUCLEOTIDE SEQUENCE [LARGE SCALE GENOMIC DNA]</scope>
    <source>
        <strain evidence="3 4">LX-B</strain>
    </source>
</reference>
<evidence type="ECO:0000313" key="3">
    <source>
        <dbReference type="EMBL" id="TCL62216.1"/>
    </source>
</evidence>
<keyword evidence="4" id="KW-1185">Reference proteome</keyword>
<evidence type="ECO:0000313" key="4">
    <source>
        <dbReference type="Proteomes" id="UP000295008"/>
    </source>
</evidence>
<dbReference type="GO" id="GO:0017089">
    <property type="term" value="F:glycolipid transfer activity"/>
    <property type="evidence" value="ECO:0007669"/>
    <property type="project" value="TreeGrafter"/>
</dbReference>
<dbReference type="GO" id="GO:0009279">
    <property type="term" value="C:cell outer membrane"/>
    <property type="evidence" value="ECO:0007669"/>
    <property type="project" value="TreeGrafter"/>
</dbReference>
<organism evidence="3 4">
    <name type="scientific">Hydrogenispora ethanolica</name>
    <dbReference type="NCBI Taxonomy" id="1082276"/>
    <lineage>
        <taxon>Bacteria</taxon>
        <taxon>Bacillati</taxon>
        <taxon>Bacillota</taxon>
        <taxon>Hydrogenispora</taxon>
    </lineage>
</organism>
<dbReference type="EMBL" id="SLUN01000027">
    <property type="protein sequence ID" value="TCL62216.1"/>
    <property type="molecule type" value="Genomic_DNA"/>
</dbReference>
<accession>A0A4R1R965</accession>
<comment type="caution">
    <text evidence="3">The sequence shown here is derived from an EMBL/GenBank/DDBJ whole genome shotgun (WGS) entry which is preliminary data.</text>
</comment>
<dbReference type="PANTHER" id="PTHR36504">
    <property type="entry name" value="LIPOPOLYSACCHARIDE EXPORT SYSTEM PROTEIN LPTA"/>
    <property type="match status" value="1"/>
</dbReference>
<dbReference type="Gene3D" id="2.60.450.10">
    <property type="entry name" value="Lipopolysaccharide (LPS) transport protein A like domain"/>
    <property type="match status" value="3"/>
</dbReference>
<dbReference type="GO" id="GO:0015920">
    <property type="term" value="P:lipopolysaccharide transport"/>
    <property type="evidence" value="ECO:0007669"/>
    <property type="project" value="TreeGrafter"/>
</dbReference>
<feature type="domain" description="Organic solvent tolerance-like N-terminal" evidence="2">
    <location>
        <begin position="28"/>
        <end position="189"/>
    </location>
</feature>
<dbReference type="InterPro" id="IPR052037">
    <property type="entry name" value="LPS_export_LptA"/>
</dbReference>
<dbReference type="RefSeq" id="WP_132015884.1">
    <property type="nucleotide sequence ID" value="NZ_SLUN01000027.1"/>
</dbReference>
<feature type="domain" description="Organic solvent tolerance-like N-terminal" evidence="2">
    <location>
        <begin position="352"/>
        <end position="403"/>
    </location>
</feature>
<proteinExistence type="predicted"/>